<keyword evidence="6" id="KW-1185">Reference proteome</keyword>
<dbReference type="SUPFAM" id="SSF55073">
    <property type="entry name" value="Nucleotide cyclase"/>
    <property type="match status" value="1"/>
</dbReference>
<dbReference type="CDD" id="cd12914">
    <property type="entry name" value="PDC1_DGC_like"/>
    <property type="match status" value="1"/>
</dbReference>
<sequence>MTTSSGVPGSRNPAGNWIRKRLHAVSGKFDDYPWMIGVFGTIIALAILAGVALLLRADRQARHEHALERAQSVASVVAASLGGNIAVYDALLMEMVREAEDPATPLFPDRVRDRVRFGQALSRDFLDDAYVVDKSGRIAAPLDRTQGAPVSVADRDYFRSHESSPSLGLYISQPYASRTHGGRLSVALTRRIAAPDHSFAGVAVLALRLNRLGTLVNDVDSADLKSIDIVEEKGTVLACDPCSGAQPGQLVVLPGNAARNGDLAAALAFPRGTQEKEYRSVRVPGASMFVVVTPSTDDLLQEWQRHAMLFGAIALVCAATLMAGSWLLAAAMRARAAAAARLMSLSMTDGLTGLANRRALDAKIGSEWRRAKRSGSPLSILFADIDDFKHFNDAYGHSIGDDVLRAVAKNIGGHVRRDSDMAARYGGEEFAVVLPDTDAYAAKVMAEQLRRDIERLHIDHEGSAAGMVTVSVGAATGRAAECDSADAILKAADAQLRVAKQNGRNRISVTTLTTLTKPTALSRTTGQGRQL</sequence>
<reference evidence="5 6" key="1">
    <citation type="submission" date="2019-08" db="EMBL/GenBank/DDBJ databases">
        <authorList>
            <person name="Peeters C."/>
        </authorList>
    </citation>
    <scope>NUCLEOTIDE SEQUENCE [LARGE SCALE GENOMIC DNA]</scope>
    <source>
        <strain evidence="5 6">LMG 31117</strain>
    </source>
</reference>
<evidence type="ECO:0000313" key="6">
    <source>
        <dbReference type="Proteomes" id="UP000383122"/>
    </source>
</evidence>
<dbReference type="GO" id="GO:0052621">
    <property type="term" value="F:diguanylate cyclase activity"/>
    <property type="evidence" value="ECO:0007669"/>
    <property type="project" value="UniProtKB-EC"/>
</dbReference>
<dbReference type="InterPro" id="IPR029787">
    <property type="entry name" value="Nucleotide_cyclase"/>
</dbReference>
<gene>
    <name evidence="5" type="ORF">PAN31117_01006</name>
</gene>
<dbReference type="InterPro" id="IPR000160">
    <property type="entry name" value="GGDEF_dom"/>
</dbReference>
<protein>
    <recommendedName>
        <fullName evidence="1">diguanylate cyclase</fullName>
        <ecNumber evidence="1">2.7.7.65</ecNumber>
    </recommendedName>
</protein>
<proteinExistence type="predicted"/>
<organism evidence="5 6">
    <name type="scientific">Pandoraea anapnoica</name>
    <dbReference type="NCBI Taxonomy" id="2508301"/>
    <lineage>
        <taxon>Bacteria</taxon>
        <taxon>Pseudomonadati</taxon>
        <taxon>Pseudomonadota</taxon>
        <taxon>Betaproteobacteria</taxon>
        <taxon>Burkholderiales</taxon>
        <taxon>Burkholderiaceae</taxon>
        <taxon>Pandoraea</taxon>
    </lineage>
</organism>
<dbReference type="Proteomes" id="UP000383122">
    <property type="component" value="Unassembled WGS sequence"/>
</dbReference>
<dbReference type="GO" id="GO:0043709">
    <property type="term" value="P:cell adhesion involved in single-species biofilm formation"/>
    <property type="evidence" value="ECO:0007669"/>
    <property type="project" value="TreeGrafter"/>
</dbReference>
<dbReference type="InterPro" id="IPR043128">
    <property type="entry name" value="Rev_trsase/Diguanyl_cyclase"/>
</dbReference>
<evidence type="ECO:0000259" key="4">
    <source>
        <dbReference type="PROSITE" id="PS50887"/>
    </source>
</evidence>
<dbReference type="Pfam" id="PF00990">
    <property type="entry name" value="GGDEF"/>
    <property type="match status" value="1"/>
</dbReference>
<comment type="catalytic activity">
    <reaction evidence="2">
        <text>2 GTP = 3',3'-c-di-GMP + 2 diphosphate</text>
        <dbReference type="Rhea" id="RHEA:24898"/>
        <dbReference type="ChEBI" id="CHEBI:33019"/>
        <dbReference type="ChEBI" id="CHEBI:37565"/>
        <dbReference type="ChEBI" id="CHEBI:58805"/>
        <dbReference type="EC" id="2.7.7.65"/>
    </reaction>
</comment>
<keyword evidence="3" id="KW-0472">Membrane</keyword>
<dbReference type="EC" id="2.7.7.65" evidence="1"/>
<dbReference type="RefSeq" id="WP_150737223.1">
    <property type="nucleotide sequence ID" value="NZ_CABPSP010000002.1"/>
</dbReference>
<evidence type="ECO:0000256" key="1">
    <source>
        <dbReference type="ARBA" id="ARBA00012528"/>
    </source>
</evidence>
<keyword evidence="3" id="KW-1133">Transmembrane helix</keyword>
<dbReference type="Gene3D" id="3.30.450.20">
    <property type="entry name" value="PAS domain"/>
    <property type="match status" value="1"/>
</dbReference>
<name>A0A5E4ZR86_9BURK</name>
<dbReference type="FunFam" id="3.30.70.270:FF:000001">
    <property type="entry name" value="Diguanylate cyclase domain protein"/>
    <property type="match status" value="1"/>
</dbReference>
<feature type="domain" description="GGDEF" evidence="4">
    <location>
        <begin position="376"/>
        <end position="512"/>
    </location>
</feature>
<dbReference type="PANTHER" id="PTHR45138:SF9">
    <property type="entry name" value="DIGUANYLATE CYCLASE DGCM-RELATED"/>
    <property type="match status" value="1"/>
</dbReference>
<dbReference type="AlphaFoldDB" id="A0A5E4ZR86"/>
<keyword evidence="3" id="KW-0812">Transmembrane</keyword>
<dbReference type="CDD" id="cd01949">
    <property type="entry name" value="GGDEF"/>
    <property type="match status" value="1"/>
</dbReference>
<evidence type="ECO:0000256" key="3">
    <source>
        <dbReference type="SAM" id="Phobius"/>
    </source>
</evidence>
<accession>A0A5E4ZR86</accession>
<dbReference type="EMBL" id="CABPSP010000002">
    <property type="protein sequence ID" value="VVE62783.1"/>
    <property type="molecule type" value="Genomic_DNA"/>
</dbReference>
<dbReference type="SMART" id="SM00267">
    <property type="entry name" value="GGDEF"/>
    <property type="match status" value="1"/>
</dbReference>
<dbReference type="PROSITE" id="PS50887">
    <property type="entry name" value="GGDEF"/>
    <property type="match status" value="1"/>
</dbReference>
<dbReference type="NCBIfam" id="TIGR00254">
    <property type="entry name" value="GGDEF"/>
    <property type="match status" value="1"/>
</dbReference>
<dbReference type="PANTHER" id="PTHR45138">
    <property type="entry name" value="REGULATORY COMPONENTS OF SENSORY TRANSDUCTION SYSTEM"/>
    <property type="match status" value="1"/>
</dbReference>
<evidence type="ECO:0000313" key="5">
    <source>
        <dbReference type="EMBL" id="VVE62783.1"/>
    </source>
</evidence>
<feature type="transmembrane region" description="Helical" evidence="3">
    <location>
        <begin position="307"/>
        <end position="329"/>
    </location>
</feature>
<feature type="transmembrane region" description="Helical" evidence="3">
    <location>
        <begin position="32"/>
        <end position="55"/>
    </location>
</feature>
<dbReference type="OrthoDB" id="9813903at2"/>
<dbReference type="Gene3D" id="3.30.70.270">
    <property type="match status" value="1"/>
</dbReference>
<dbReference type="GO" id="GO:1902201">
    <property type="term" value="P:negative regulation of bacterial-type flagellum-dependent cell motility"/>
    <property type="evidence" value="ECO:0007669"/>
    <property type="project" value="TreeGrafter"/>
</dbReference>
<dbReference type="GO" id="GO:0005886">
    <property type="term" value="C:plasma membrane"/>
    <property type="evidence" value="ECO:0007669"/>
    <property type="project" value="TreeGrafter"/>
</dbReference>
<evidence type="ECO:0000256" key="2">
    <source>
        <dbReference type="ARBA" id="ARBA00034247"/>
    </source>
</evidence>
<dbReference type="InterPro" id="IPR050469">
    <property type="entry name" value="Diguanylate_Cyclase"/>
</dbReference>